<evidence type="ECO:0000256" key="8">
    <source>
        <dbReference type="ARBA" id="ARBA00023065"/>
    </source>
</evidence>
<organism evidence="15 16">
    <name type="scientific">Rhipicephalus microplus</name>
    <name type="common">Cattle tick</name>
    <name type="synonym">Boophilus microplus</name>
    <dbReference type="NCBI Taxonomy" id="6941"/>
    <lineage>
        <taxon>Eukaryota</taxon>
        <taxon>Metazoa</taxon>
        <taxon>Ecdysozoa</taxon>
        <taxon>Arthropoda</taxon>
        <taxon>Chelicerata</taxon>
        <taxon>Arachnida</taxon>
        <taxon>Acari</taxon>
        <taxon>Parasitiformes</taxon>
        <taxon>Ixodida</taxon>
        <taxon>Ixodoidea</taxon>
        <taxon>Ixodidae</taxon>
        <taxon>Rhipicephalinae</taxon>
        <taxon>Rhipicephalus</taxon>
        <taxon>Boophilus</taxon>
    </lineage>
</organism>
<evidence type="ECO:0000256" key="2">
    <source>
        <dbReference type="ARBA" id="ARBA00004236"/>
    </source>
</evidence>
<keyword evidence="10" id="KW-0407">Ion channel</keyword>
<dbReference type="VEuPathDB" id="VectorBase:LOC119179367"/>
<dbReference type="AlphaFoldDB" id="A0A9J6ETP9"/>
<sequence length="472" mass="53716">MPRVGLVWFLLSAVSRAARANEAATTTENCTFATCSSDEVWNNFLPSNYSKSEPPVVDGMAVLVNVSMKIVDVDDINEERMDFRLHTYIEESWRDGRLRTSPFAYRWRRMSVPRRVARLMWTPDVVFSNTKRSSIFRQSVDSVAYKIARDGSVHRLTRQTPHTLSLHIQVPSYLFCFYAKRYLFQVRCLMTFHKYPMDIQHCHFKVSLLATPNSITELCWEASVDDKGESLAIEFVDRIEPLQFRIKRPKVHRYSENFLGENYTHLLANFTFERRLTASIVNTYIPSGLVVVLSWLSFWLDVHAVQGRITLGVTAILTLTTQVVQSRTALPPVDYVKAVDIWLFACLVSVFTSLLEYAVAYQYVKSQRIGFQGDGAIADEDITENDVLGSAESMASTVSHHGNLPAPSSSRFPIKPLLQPSKLLTFLSKFRFLSISSSNVFDSVSRAVFPSVFVLFMIAYWAHYLPSGKPGH</sequence>
<keyword evidence="6 12" id="KW-0732">Signal</keyword>
<evidence type="ECO:0000256" key="5">
    <source>
        <dbReference type="ARBA" id="ARBA00022692"/>
    </source>
</evidence>
<dbReference type="InterPro" id="IPR038050">
    <property type="entry name" value="Neuro_actylchol_rec"/>
</dbReference>
<dbReference type="Gene3D" id="2.70.170.10">
    <property type="entry name" value="Neurotransmitter-gated ion-channel ligand-binding domain"/>
    <property type="match status" value="1"/>
</dbReference>
<dbReference type="InterPro" id="IPR006202">
    <property type="entry name" value="Neur_chan_lig-bd"/>
</dbReference>
<keyword evidence="7 11" id="KW-1133">Transmembrane helix</keyword>
<evidence type="ECO:0000256" key="6">
    <source>
        <dbReference type="ARBA" id="ARBA00022729"/>
    </source>
</evidence>
<dbReference type="SUPFAM" id="SSF63712">
    <property type="entry name" value="Nicotinic receptor ligand binding domain-like"/>
    <property type="match status" value="1"/>
</dbReference>
<dbReference type="GO" id="GO:0099095">
    <property type="term" value="F:ligand-gated monoatomic anion channel activity"/>
    <property type="evidence" value="ECO:0007669"/>
    <property type="project" value="UniProtKB-ARBA"/>
</dbReference>
<dbReference type="InterPro" id="IPR036734">
    <property type="entry name" value="Neur_chan_lig-bd_sf"/>
</dbReference>
<keyword evidence="3" id="KW-0813">Transport</keyword>
<dbReference type="PANTHER" id="PTHR18945">
    <property type="entry name" value="NEUROTRANSMITTER GATED ION CHANNEL"/>
    <property type="match status" value="1"/>
</dbReference>
<dbReference type="EMBL" id="JABSTU010000002">
    <property type="protein sequence ID" value="KAH8037588.1"/>
    <property type="molecule type" value="Genomic_DNA"/>
</dbReference>
<evidence type="ECO:0000256" key="12">
    <source>
        <dbReference type="SAM" id="SignalP"/>
    </source>
</evidence>
<accession>A0A9J6ETP9</accession>
<feature type="domain" description="Neurotransmitter-gated ion-channel transmembrane" evidence="14">
    <location>
        <begin position="283"/>
        <end position="364"/>
    </location>
</feature>
<evidence type="ECO:0000313" key="15">
    <source>
        <dbReference type="EMBL" id="KAH8037588.1"/>
    </source>
</evidence>
<evidence type="ECO:0000256" key="7">
    <source>
        <dbReference type="ARBA" id="ARBA00022989"/>
    </source>
</evidence>
<feature type="transmembrane region" description="Helical" evidence="11">
    <location>
        <begin position="341"/>
        <end position="359"/>
    </location>
</feature>
<feature type="signal peptide" evidence="12">
    <location>
        <begin position="1"/>
        <end position="20"/>
    </location>
</feature>
<evidence type="ECO:0000256" key="1">
    <source>
        <dbReference type="ARBA" id="ARBA00004141"/>
    </source>
</evidence>
<dbReference type="CDD" id="cd19049">
    <property type="entry name" value="LGIC_TM_anion"/>
    <property type="match status" value="1"/>
</dbReference>
<dbReference type="GO" id="GO:0005230">
    <property type="term" value="F:extracellular ligand-gated monoatomic ion channel activity"/>
    <property type="evidence" value="ECO:0007669"/>
    <property type="project" value="InterPro"/>
</dbReference>
<dbReference type="GO" id="GO:0004888">
    <property type="term" value="F:transmembrane signaling receptor activity"/>
    <property type="evidence" value="ECO:0007669"/>
    <property type="project" value="InterPro"/>
</dbReference>
<evidence type="ECO:0000259" key="14">
    <source>
        <dbReference type="Pfam" id="PF02932"/>
    </source>
</evidence>
<feature type="transmembrane region" description="Helical" evidence="11">
    <location>
        <begin position="284"/>
        <end position="302"/>
    </location>
</feature>
<comment type="subcellular location">
    <subcellularLocation>
        <location evidence="2">Cell membrane</location>
    </subcellularLocation>
    <subcellularLocation>
        <location evidence="1">Membrane</location>
        <topology evidence="1">Multi-pass membrane protein</topology>
    </subcellularLocation>
</comment>
<protein>
    <submittedName>
        <fullName evidence="15">Uncharacterized protein</fullName>
    </submittedName>
</protein>
<feature type="chain" id="PRO_5039949348" evidence="12">
    <location>
        <begin position="21"/>
        <end position="472"/>
    </location>
</feature>
<evidence type="ECO:0000256" key="10">
    <source>
        <dbReference type="ARBA" id="ARBA00023303"/>
    </source>
</evidence>
<keyword evidence="5 11" id="KW-0812">Transmembrane</keyword>
<evidence type="ECO:0000256" key="11">
    <source>
        <dbReference type="SAM" id="Phobius"/>
    </source>
</evidence>
<evidence type="ECO:0000256" key="4">
    <source>
        <dbReference type="ARBA" id="ARBA00022475"/>
    </source>
</evidence>
<dbReference type="InterPro" id="IPR006029">
    <property type="entry name" value="Neurotrans-gated_channel_TM"/>
</dbReference>
<reference evidence="15" key="1">
    <citation type="journal article" date="2020" name="Cell">
        <title>Large-Scale Comparative Analyses of Tick Genomes Elucidate Their Genetic Diversity and Vector Capacities.</title>
        <authorList>
            <consortium name="Tick Genome and Microbiome Consortium (TIGMIC)"/>
            <person name="Jia N."/>
            <person name="Wang J."/>
            <person name="Shi W."/>
            <person name="Du L."/>
            <person name="Sun Y."/>
            <person name="Zhan W."/>
            <person name="Jiang J.F."/>
            <person name="Wang Q."/>
            <person name="Zhang B."/>
            <person name="Ji P."/>
            <person name="Bell-Sakyi L."/>
            <person name="Cui X.M."/>
            <person name="Yuan T.T."/>
            <person name="Jiang B.G."/>
            <person name="Yang W.F."/>
            <person name="Lam T.T."/>
            <person name="Chang Q.C."/>
            <person name="Ding S.J."/>
            <person name="Wang X.J."/>
            <person name="Zhu J.G."/>
            <person name="Ruan X.D."/>
            <person name="Zhao L."/>
            <person name="Wei J.T."/>
            <person name="Ye R.Z."/>
            <person name="Que T.C."/>
            <person name="Du C.H."/>
            <person name="Zhou Y.H."/>
            <person name="Cheng J.X."/>
            <person name="Dai P.F."/>
            <person name="Guo W.B."/>
            <person name="Han X.H."/>
            <person name="Huang E.J."/>
            <person name="Li L.F."/>
            <person name="Wei W."/>
            <person name="Gao Y.C."/>
            <person name="Liu J.Z."/>
            <person name="Shao H.Z."/>
            <person name="Wang X."/>
            <person name="Wang C.C."/>
            <person name="Yang T.C."/>
            <person name="Huo Q.B."/>
            <person name="Li W."/>
            <person name="Chen H.Y."/>
            <person name="Chen S.E."/>
            <person name="Zhou L.G."/>
            <person name="Ni X.B."/>
            <person name="Tian J.H."/>
            <person name="Sheng Y."/>
            <person name="Liu T."/>
            <person name="Pan Y.S."/>
            <person name="Xia L.Y."/>
            <person name="Li J."/>
            <person name="Zhao F."/>
            <person name="Cao W.C."/>
        </authorList>
    </citation>
    <scope>NUCLEOTIDE SEQUENCE</scope>
    <source>
        <strain evidence="15">Rmic-2018</strain>
    </source>
</reference>
<dbReference type="InterPro" id="IPR036719">
    <property type="entry name" value="Neuro-gated_channel_TM_sf"/>
</dbReference>
<keyword evidence="16" id="KW-1185">Reference proteome</keyword>
<gene>
    <name evidence="15" type="ORF">HPB51_015022</name>
</gene>
<evidence type="ECO:0000313" key="16">
    <source>
        <dbReference type="Proteomes" id="UP000821866"/>
    </source>
</evidence>
<feature type="transmembrane region" description="Helical" evidence="11">
    <location>
        <begin position="447"/>
        <end position="465"/>
    </location>
</feature>
<name>A0A9J6ETP9_RHIMP</name>
<keyword evidence="8" id="KW-0406">Ion transport</keyword>
<feature type="domain" description="Neurotransmitter-gated ion-channel ligand-binding" evidence="13">
    <location>
        <begin position="45"/>
        <end position="160"/>
    </location>
</feature>
<dbReference type="InterPro" id="IPR018000">
    <property type="entry name" value="Neurotransmitter_ion_chnl_CS"/>
</dbReference>
<dbReference type="InterPro" id="IPR006028">
    <property type="entry name" value="GABAA/Glycine_rcpt"/>
</dbReference>
<feature type="transmembrane region" description="Helical" evidence="11">
    <location>
        <begin position="309"/>
        <end position="329"/>
    </location>
</feature>
<dbReference type="PROSITE" id="PS00236">
    <property type="entry name" value="NEUROTR_ION_CHANNEL"/>
    <property type="match status" value="1"/>
</dbReference>
<dbReference type="Pfam" id="PF02931">
    <property type="entry name" value="Neur_chan_LBD"/>
    <property type="match status" value="2"/>
</dbReference>
<keyword evidence="4" id="KW-1003">Cell membrane</keyword>
<feature type="domain" description="Neurotransmitter-gated ion-channel ligand-binding" evidence="13">
    <location>
        <begin position="178"/>
        <end position="275"/>
    </location>
</feature>
<dbReference type="GO" id="GO:0005254">
    <property type="term" value="F:chloride channel activity"/>
    <property type="evidence" value="ECO:0007669"/>
    <property type="project" value="UniProtKB-ARBA"/>
</dbReference>
<dbReference type="GO" id="GO:0005886">
    <property type="term" value="C:plasma membrane"/>
    <property type="evidence" value="ECO:0007669"/>
    <property type="project" value="UniProtKB-SubCell"/>
</dbReference>
<evidence type="ECO:0000256" key="9">
    <source>
        <dbReference type="ARBA" id="ARBA00023136"/>
    </source>
</evidence>
<dbReference type="PRINTS" id="PR00253">
    <property type="entry name" value="GABAARECEPTR"/>
</dbReference>
<proteinExistence type="predicted"/>
<dbReference type="SUPFAM" id="SSF90112">
    <property type="entry name" value="Neurotransmitter-gated ion-channel transmembrane pore"/>
    <property type="match status" value="1"/>
</dbReference>
<keyword evidence="9 11" id="KW-0472">Membrane</keyword>
<dbReference type="Proteomes" id="UP000821866">
    <property type="component" value="Chromosome 10"/>
</dbReference>
<dbReference type="InterPro" id="IPR006201">
    <property type="entry name" value="Neur_channel"/>
</dbReference>
<reference evidence="15" key="2">
    <citation type="submission" date="2021-09" db="EMBL/GenBank/DDBJ databases">
        <authorList>
            <person name="Jia N."/>
            <person name="Wang J."/>
            <person name="Shi W."/>
            <person name="Du L."/>
            <person name="Sun Y."/>
            <person name="Zhan W."/>
            <person name="Jiang J."/>
            <person name="Wang Q."/>
            <person name="Zhang B."/>
            <person name="Ji P."/>
            <person name="Sakyi L.B."/>
            <person name="Cui X."/>
            <person name="Yuan T."/>
            <person name="Jiang B."/>
            <person name="Yang W."/>
            <person name="Lam T.T.-Y."/>
            <person name="Chang Q."/>
            <person name="Ding S."/>
            <person name="Wang X."/>
            <person name="Zhu J."/>
            <person name="Ruan X."/>
            <person name="Zhao L."/>
            <person name="Wei J."/>
            <person name="Que T."/>
            <person name="Du C."/>
            <person name="Cheng J."/>
            <person name="Dai P."/>
            <person name="Han X."/>
            <person name="Huang E."/>
            <person name="Gao Y."/>
            <person name="Liu J."/>
            <person name="Shao H."/>
            <person name="Ye R."/>
            <person name="Li L."/>
            <person name="Wei W."/>
            <person name="Wang X."/>
            <person name="Wang C."/>
            <person name="Huo Q."/>
            <person name="Li W."/>
            <person name="Guo W."/>
            <person name="Chen H."/>
            <person name="Chen S."/>
            <person name="Zhou L."/>
            <person name="Zhou L."/>
            <person name="Ni X."/>
            <person name="Tian J."/>
            <person name="Zhou Y."/>
            <person name="Sheng Y."/>
            <person name="Liu T."/>
            <person name="Pan Y."/>
            <person name="Xia L."/>
            <person name="Li J."/>
            <person name="Zhao F."/>
            <person name="Cao W."/>
        </authorList>
    </citation>
    <scope>NUCLEOTIDE SEQUENCE</scope>
    <source>
        <strain evidence="15">Rmic-2018</strain>
        <tissue evidence="15">Larvae</tissue>
    </source>
</reference>
<dbReference type="Gene3D" id="1.20.58.390">
    <property type="entry name" value="Neurotransmitter-gated ion-channel transmembrane domain"/>
    <property type="match status" value="1"/>
</dbReference>
<evidence type="ECO:0000256" key="3">
    <source>
        <dbReference type="ARBA" id="ARBA00022448"/>
    </source>
</evidence>
<evidence type="ECO:0000259" key="13">
    <source>
        <dbReference type="Pfam" id="PF02931"/>
    </source>
</evidence>
<comment type="caution">
    <text evidence="15">The sequence shown here is derived from an EMBL/GenBank/DDBJ whole genome shotgun (WGS) entry which is preliminary data.</text>
</comment>
<dbReference type="Pfam" id="PF02932">
    <property type="entry name" value="Neur_chan_memb"/>
    <property type="match status" value="1"/>
</dbReference>